<keyword evidence="3" id="KW-1185">Reference proteome</keyword>
<dbReference type="PaxDb" id="4113-PGSC0003DMT400044743"/>
<keyword evidence="1" id="KW-1133">Transmembrane helix</keyword>
<evidence type="ECO:0000313" key="2">
    <source>
        <dbReference type="EnsemblPlants" id="PGSC0003DMT400044743"/>
    </source>
</evidence>
<proteinExistence type="predicted"/>
<protein>
    <submittedName>
        <fullName evidence="2">Uncharacterized protein</fullName>
    </submittedName>
</protein>
<reference evidence="2" key="2">
    <citation type="submission" date="2015-06" db="UniProtKB">
        <authorList>
            <consortium name="EnsemblPlants"/>
        </authorList>
    </citation>
    <scope>IDENTIFICATION</scope>
    <source>
        <strain evidence="2">DM1-3 516 R44</strain>
    </source>
</reference>
<accession>M1BGL6</accession>
<evidence type="ECO:0000313" key="3">
    <source>
        <dbReference type="Proteomes" id="UP000011115"/>
    </source>
</evidence>
<keyword evidence="1" id="KW-0472">Membrane</keyword>
<feature type="transmembrane region" description="Helical" evidence="1">
    <location>
        <begin position="56"/>
        <end position="73"/>
    </location>
</feature>
<dbReference type="EnsemblPlants" id="PGSC0003DMT400044743">
    <property type="protein sequence ID" value="PGSC0003DMT400044743"/>
    <property type="gene ID" value="PGSC0003DMG400017366"/>
</dbReference>
<reference evidence="3" key="1">
    <citation type="journal article" date="2011" name="Nature">
        <title>Genome sequence and analysis of the tuber crop potato.</title>
        <authorList>
            <consortium name="The Potato Genome Sequencing Consortium"/>
        </authorList>
    </citation>
    <scope>NUCLEOTIDE SEQUENCE [LARGE SCALE GENOMIC DNA]</scope>
    <source>
        <strain evidence="3">cv. DM1-3 516 R44</strain>
    </source>
</reference>
<dbReference type="Proteomes" id="UP000011115">
    <property type="component" value="Unassembled WGS sequence"/>
</dbReference>
<keyword evidence="1" id="KW-0812">Transmembrane</keyword>
<dbReference type="InParanoid" id="M1BGL6"/>
<sequence>MAEVKYRCSEARDTRKELIYMPIYTDIYQLYTKKGVLFKPQKVATNLFQERPEFNFSPLLLNYLIAITYYFLFNSNFRIFN</sequence>
<dbReference type="AlphaFoldDB" id="M1BGL6"/>
<dbReference type="HOGENOM" id="CLU_2578571_0_0_1"/>
<name>M1BGL6_SOLTU</name>
<evidence type="ECO:0000256" key="1">
    <source>
        <dbReference type="SAM" id="Phobius"/>
    </source>
</evidence>
<organism evidence="2 3">
    <name type="scientific">Solanum tuberosum</name>
    <name type="common">Potato</name>
    <dbReference type="NCBI Taxonomy" id="4113"/>
    <lineage>
        <taxon>Eukaryota</taxon>
        <taxon>Viridiplantae</taxon>
        <taxon>Streptophyta</taxon>
        <taxon>Embryophyta</taxon>
        <taxon>Tracheophyta</taxon>
        <taxon>Spermatophyta</taxon>
        <taxon>Magnoliopsida</taxon>
        <taxon>eudicotyledons</taxon>
        <taxon>Gunneridae</taxon>
        <taxon>Pentapetalae</taxon>
        <taxon>asterids</taxon>
        <taxon>lamiids</taxon>
        <taxon>Solanales</taxon>
        <taxon>Solanaceae</taxon>
        <taxon>Solanoideae</taxon>
        <taxon>Solaneae</taxon>
        <taxon>Solanum</taxon>
    </lineage>
</organism>
<dbReference type="Gramene" id="PGSC0003DMT400044743">
    <property type="protein sequence ID" value="PGSC0003DMT400044743"/>
    <property type="gene ID" value="PGSC0003DMG400017366"/>
</dbReference>